<protein>
    <submittedName>
        <fullName evidence="1">Uncharacterized protein</fullName>
    </submittedName>
</protein>
<dbReference type="Proteomes" id="UP000285517">
    <property type="component" value="Chromosome"/>
</dbReference>
<dbReference type="KEGG" id="aev:EI546_03505"/>
<keyword evidence="2" id="KW-1185">Reference proteome</keyword>
<dbReference type="AlphaFoldDB" id="A0A410G0T0"/>
<accession>A0A410G0T0</accession>
<dbReference type="InterPro" id="IPR027267">
    <property type="entry name" value="AH/BAR_dom_sf"/>
</dbReference>
<sequence length="178" mass="19668">MALDKVIAAAKEIGEKVLKETGHRTLNDIKAGKNISEVLKGSIETAKESAFKELDKVLSPESQNELTESAQKLDAVQQKVELDSEAVIENPTEEVKEVNEVTENVNEVAKEISEKLESSFLSEIKDGLEKFKEVLTQIQEIQDKLKELGVSPDLLTMLNAEALEIDEMDDLEEGEGAE</sequence>
<dbReference type="EMBL" id="CP034951">
    <property type="protein sequence ID" value="QAA80851.1"/>
    <property type="molecule type" value="Genomic_DNA"/>
</dbReference>
<proteinExistence type="predicted"/>
<dbReference type="OrthoDB" id="10011423at2"/>
<name>A0A410G0T0_9FLAO</name>
<evidence type="ECO:0000313" key="1">
    <source>
        <dbReference type="EMBL" id="QAA80851.1"/>
    </source>
</evidence>
<reference evidence="1 2" key="1">
    <citation type="submission" date="2019-01" db="EMBL/GenBank/DDBJ databases">
        <title>Complete genome sequencing of Aequorivita sp. H23M31.</title>
        <authorList>
            <person name="Bae J.-W."/>
        </authorList>
    </citation>
    <scope>NUCLEOTIDE SEQUENCE [LARGE SCALE GENOMIC DNA]</scope>
    <source>
        <strain evidence="1 2">H23M31</strain>
    </source>
</reference>
<dbReference type="Gene3D" id="1.20.1270.60">
    <property type="entry name" value="Arfaptin homology (AH) domain/BAR domain"/>
    <property type="match status" value="1"/>
</dbReference>
<evidence type="ECO:0000313" key="2">
    <source>
        <dbReference type="Proteomes" id="UP000285517"/>
    </source>
</evidence>
<organism evidence="1 2">
    <name type="scientific">Aequorivita ciconiae</name>
    <dbReference type="NCBI Taxonomy" id="2494375"/>
    <lineage>
        <taxon>Bacteria</taxon>
        <taxon>Pseudomonadati</taxon>
        <taxon>Bacteroidota</taxon>
        <taxon>Flavobacteriia</taxon>
        <taxon>Flavobacteriales</taxon>
        <taxon>Flavobacteriaceae</taxon>
        <taxon>Aequorivita</taxon>
    </lineage>
</organism>
<dbReference type="RefSeq" id="WP_128249244.1">
    <property type="nucleotide sequence ID" value="NZ_CP034951.1"/>
</dbReference>
<gene>
    <name evidence="1" type="ORF">EI546_03505</name>
</gene>